<comment type="caution">
    <text evidence="2">The sequence shown here is derived from an EMBL/GenBank/DDBJ whole genome shotgun (WGS) entry which is preliminary data.</text>
</comment>
<evidence type="ECO:0000313" key="2">
    <source>
        <dbReference type="EMBL" id="KIA96230.1"/>
    </source>
</evidence>
<evidence type="ECO:0000313" key="3">
    <source>
        <dbReference type="Proteomes" id="UP000031246"/>
    </source>
</evidence>
<sequence length="113" mass="13324">METFGFEKLPEVVRQLFEKVERIESMLEKLHPSEEDQDELFNIQQAADYLKVSVQSIYAKVSRLEIPVNKPGKRLYFSKRELRSWVANSRRKTATEMIGELKLTVEKSNSRLY</sequence>
<dbReference type="OrthoDB" id="597977at2"/>
<reference evidence="2 3" key="1">
    <citation type="submission" date="2014-10" db="EMBL/GenBank/DDBJ databases">
        <title>Pedobacter Kyungheensis.</title>
        <authorList>
            <person name="Anderson B.M."/>
            <person name="Newman J.D."/>
        </authorList>
    </citation>
    <scope>NUCLEOTIDE SEQUENCE [LARGE SCALE GENOMIC DNA]</scope>
    <source>
        <strain evidence="2 3">KACC 16221</strain>
    </source>
</reference>
<protein>
    <recommendedName>
        <fullName evidence="1">Helix-turn-helix domain-containing protein</fullName>
    </recommendedName>
</protein>
<keyword evidence="3" id="KW-1185">Reference proteome</keyword>
<dbReference type="Proteomes" id="UP000031246">
    <property type="component" value="Unassembled WGS sequence"/>
</dbReference>
<dbReference type="AlphaFoldDB" id="A0A0C1DQ76"/>
<dbReference type="RefSeq" id="WP_039471962.1">
    <property type="nucleotide sequence ID" value="NZ_JSYN01000003.1"/>
</dbReference>
<dbReference type="InterPro" id="IPR041657">
    <property type="entry name" value="HTH_17"/>
</dbReference>
<dbReference type="EMBL" id="JSYN01000003">
    <property type="protein sequence ID" value="KIA96230.1"/>
    <property type="molecule type" value="Genomic_DNA"/>
</dbReference>
<proteinExistence type="predicted"/>
<dbReference type="Pfam" id="PF12728">
    <property type="entry name" value="HTH_17"/>
    <property type="match status" value="1"/>
</dbReference>
<evidence type="ECO:0000259" key="1">
    <source>
        <dbReference type="Pfam" id="PF12728"/>
    </source>
</evidence>
<name>A0A0C1DQ76_9SPHI</name>
<organism evidence="2 3">
    <name type="scientific">Pedobacter kyungheensis</name>
    <dbReference type="NCBI Taxonomy" id="1069985"/>
    <lineage>
        <taxon>Bacteria</taxon>
        <taxon>Pseudomonadati</taxon>
        <taxon>Bacteroidota</taxon>
        <taxon>Sphingobacteriia</taxon>
        <taxon>Sphingobacteriales</taxon>
        <taxon>Sphingobacteriaceae</taxon>
        <taxon>Pedobacter</taxon>
    </lineage>
</organism>
<feature type="domain" description="Helix-turn-helix" evidence="1">
    <location>
        <begin position="40"/>
        <end position="88"/>
    </location>
</feature>
<gene>
    <name evidence="2" type="ORF">OC25_03905</name>
</gene>
<accession>A0A0C1DQ76</accession>